<dbReference type="AlphaFoldDB" id="A0A9X2B9Y9"/>
<keyword evidence="1" id="KW-0472">Membrane</keyword>
<evidence type="ECO:0000313" key="3">
    <source>
        <dbReference type="Proteomes" id="UP001139450"/>
    </source>
</evidence>
<comment type="caution">
    <text evidence="2">The sequence shown here is derived from an EMBL/GenBank/DDBJ whole genome shotgun (WGS) entry which is preliminary data.</text>
</comment>
<evidence type="ECO:0000313" key="2">
    <source>
        <dbReference type="EMBL" id="MCJ8208217.1"/>
    </source>
</evidence>
<dbReference type="Proteomes" id="UP001139450">
    <property type="component" value="Unassembled WGS sequence"/>
</dbReference>
<feature type="transmembrane region" description="Helical" evidence="1">
    <location>
        <begin position="71"/>
        <end position="90"/>
    </location>
</feature>
<dbReference type="NCBIfam" id="NF037970">
    <property type="entry name" value="vanZ_1"/>
    <property type="match status" value="1"/>
</dbReference>
<protein>
    <submittedName>
        <fullName evidence="2">VanZ family protein</fullName>
    </submittedName>
</protein>
<dbReference type="EMBL" id="JALJEJ010000001">
    <property type="protein sequence ID" value="MCJ8208217.1"/>
    <property type="molecule type" value="Genomic_DNA"/>
</dbReference>
<organism evidence="2 3">
    <name type="scientific">Mucilaginibacter straminoryzae</name>
    <dbReference type="NCBI Taxonomy" id="2932774"/>
    <lineage>
        <taxon>Bacteria</taxon>
        <taxon>Pseudomonadati</taxon>
        <taxon>Bacteroidota</taxon>
        <taxon>Sphingobacteriia</taxon>
        <taxon>Sphingobacteriales</taxon>
        <taxon>Sphingobacteriaceae</taxon>
        <taxon>Mucilaginibacter</taxon>
    </lineage>
</organism>
<accession>A0A9X2B9Y9</accession>
<feature type="transmembrane region" description="Helical" evidence="1">
    <location>
        <begin position="102"/>
        <end position="123"/>
    </location>
</feature>
<reference evidence="2" key="1">
    <citation type="submission" date="2022-04" db="EMBL/GenBank/DDBJ databases">
        <title>Mucilaginibacter sp. RS28 isolated from freshwater.</title>
        <authorList>
            <person name="Ko S.-R."/>
        </authorList>
    </citation>
    <scope>NUCLEOTIDE SEQUENCE</scope>
    <source>
        <strain evidence="2">RS28</strain>
    </source>
</reference>
<gene>
    <name evidence="2" type="ORF">MUY27_00765</name>
</gene>
<name>A0A9X2B9Y9_9SPHI</name>
<feature type="transmembrane region" description="Helical" evidence="1">
    <location>
        <begin position="40"/>
        <end position="59"/>
    </location>
</feature>
<evidence type="ECO:0000256" key="1">
    <source>
        <dbReference type="SAM" id="Phobius"/>
    </source>
</evidence>
<proteinExistence type="predicted"/>
<keyword evidence="1" id="KW-1133">Transmembrane helix</keyword>
<sequence length="125" mass="13899">MKQLKQQRLTILWSVLVLVLCNMPMGSVSESPMFFPGFDKLVHCGFFFVFVVLAINGYVRAGHTLDIKSALALFFISVAFGGAVELLQLYVFTWRDGNWADLFADAVGAGMATFSILVTYYAVKK</sequence>
<keyword evidence="3" id="KW-1185">Reference proteome</keyword>
<keyword evidence="1" id="KW-0812">Transmembrane</keyword>
<dbReference type="RefSeq" id="WP_245128052.1">
    <property type="nucleotide sequence ID" value="NZ_JALJEJ010000001.1"/>
</dbReference>